<proteinExistence type="predicted"/>
<dbReference type="RefSeq" id="WP_182166980.1">
    <property type="nucleotide sequence ID" value="NZ_JACFXV010000063.1"/>
</dbReference>
<comment type="caution">
    <text evidence="1">The sequence shown here is derived from an EMBL/GenBank/DDBJ whole genome shotgun (WGS) entry which is preliminary data.</text>
</comment>
<organism evidence="1 2">
    <name type="scientific">Stappia albiluteola</name>
    <dbReference type="NCBI Taxonomy" id="2758565"/>
    <lineage>
        <taxon>Bacteria</taxon>
        <taxon>Pseudomonadati</taxon>
        <taxon>Pseudomonadota</taxon>
        <taxon>Alphaproteobacteria</taxon>
        <taxon>Hyphomicrobiales</taxon>
        <taxon>Stappiaceae</taxon>
        <taxon>Stappia</taxon>
    </lineage>
</organism>
<accession>A0A839AFY7</accession>
<keyword evidence="2" id="KW-1185">Reference proteome</keyword>
<dbReference type="EMBL" id="JACFXV010000063">
    <property type="protein sequence ID" value="MBA5778571.1"/>
    <property type="molecule type" value="Genomic_DNA"/>
</dbReference>
<evidence type="ECO:0000313" key="1">
    <source>
        <dbReference type="EMBL" id="MBA5778571.1"/>
    </source>
</evidence>
<dbReference type="Proteomes" id="UP000541109">
    <property type="component" value="Unassembled WGS sequence"/>
</dbReference>
<name>A0A839AFY7_9HYPH</name>
<evidence type="ECO:0000313" key="2">
    <source>
        <dbReference type="Proteomes" id="UP000541109"/>
    </source>
</evidence>
<gene>
    <name evidence="1" type="ORF">H2509_15690</name>
</gene>
<protein>
    <submittedName>
        <fullName evidence="1">Cyclase</fullName>
    </submittedName>
</protein>
<dbReference type="AlphaFoldDB" id="A0A839AFY7"/>
<reference evidence="1 2" key="1">
    <citation type="submission" date="2020-07" db="EMBL/GenBank/DDBJ databases">
        <title>Stappia sp., F7233, whole genome shotgun sequencing project.</title>
        <authorList>
            <person name="Jiang S."/>
            <person name="Liu Z.W."/>
            <person name="Du Z.J."/>
        </authorList>
    </citation>
    <scope>NUCLEOTIDE SEQUENCE [LARGE SCALE GENOMIC DNA]</scope>
    <source>
        <strain evidence="1 2">F7233</strain>
    </source>
</reference>
<sequence length="90" mass="10314">MIRMIVRHPVRDYELWREGYDAGRKMRDEMGVTADAVYRGAEDANDVTVTHDFDTLDAARTFAGSEFLKQKMQELGVSGPAMLWFVRRAS</sequence>